<dbReference type="EMBL" id="SSTD01015655">
    <property type="protein sequence ID" value="TYK02406.1"/>
    <property type="molecule type" value="Genomic_DNA"/>
</dbReference>
<feature type="region of interest" description="Disordered" evidence="1">
    <location>
        <begin position="1"/>
        <end position="32"/>
    </location>
</feature>
<dbReference type="Proteomes" id="UP000321947">
    <property type="component" value="Unassembled WGS sequence"/>
</dbReference>
<proteinExistence type="predicted"/>
<organism evidence="3 5">
    <name type="scientific">Cucumis melo var. makuwa</name>
    <name type="common">Oriental melon</name>
    <dbReference type="NCBI Taxonomy" id="1194695"/>
    <lineage>
        <taxon>Eukaryota</taxon>
        <taxon>Viridiplantae</taxon>
        <taxon>Streptophyta</taxon>
        <taxon>Embryophyta</taxon>
        <taxon>Tracheophyta</taxon>
        <taxon>Spermatophyta</taxon>
        <taxon>Magnoliopsida</taxon>
        <taxon>eudicotyledons</taxon>
        <taxon>Gunneridae</taxon>
        <taxon>Pentapetalae</taxon>
        <taxon>rosids</taxon>
        <taxon>fabids</taxon>
        <taxon>Cucurbitales</taxon>
        <taxon>Cucurbitaceae</taxon>
        <taxon>Benincaseae</taxon>
        <taxon>Cucumis</taxon>
    </lineage>
</organism>
<accession>A0A5D3BW12</accession>
<sequence length="124" mass="13426">MSSKNGSVRGRIDSTSSKGNLPSFSSNSAPSPMSADQYAMDLGFTMVTQSRSRSSGIWIGSPTESSTPPRPSANLIRPFGGVIQMRHVASPSSNKESFTPPTTYSQVVTPDKWFVSRPENKSYF</sequence>
<reference evidence="4 5" key="1">
    <citation type="submission" date="2019-08" db="EMBL/GenBank/DDBJ databases">
        <title>Draft genome sequences of two oriental melons (Cucumis melo L. var makuwa).</title>
        <authorList>
            <person name="Kwon S.-Y."/>
        </authorList>
    </citation>
    <scope>NUCLEOTIDE SEQUENCE [LARGE SCALE GENOMIC DNA]</scope>
    <source>
        <strain evidence="5">cv. Chang Bougi</strain>
        <strain evidence="4">cv. SW 3</strain>
        <tissue evidence="3">Leaf</tissue>
    </source>
</reference>
<protein>
    <submittedName>
        <fullName evidence="3">Uncharacterized protein</fullName>
    </submittedName>
</protein>
<dbReference type="EMBL" id="SSTE01013075">
    <property type="protein sequence ID" value="KAA0047770.1"/>
    <property type="molecule type" value="Genomic_DNA"/>
</dbReference>
<comment type="caution">
    <text evidence="3">The sequence shown here is derived from an EMBL/GenBank/DDBJ whole genome shotgun (WGS) entry which is preliminary data.</text>
</comment>
<gene>
    <name evidence="3" type="ORF">E5676_scaffold155G001130</name>
    <name evidence="2" type="ORF">E6C27_scaffold1059G00330</name>
</gene>
<feature type="compositionally biased region" description="Low complexity" evidence="1">
    <location>
        <begin position="55"/>
        <end position="67"/>
    </location>
</feature>
<feature type="region of interest" description="Disordered" evidence="1">
    <location>
        <begin position="55"/>
        <end position="76"/>
    </location>
</feature>
<evidence type="ECO:0000313" key="3">
    <source>
        <dbReference type="EMBL" id="TYK02406.1"/>
    </source>
</evidence>
<dbReference type="Proteomes" id="UP000321393">
    <property type="component" value="Unassembled WGS sequence"/>
</dbReference>
<dbReference type="AlphaFoldDB" id="A0A5D3BW12"/>
<evidence type="ECO:0000313" key="2">
    <source>
        <dbReference type="EMBL" id="KAA0047770.1"/>
    </source>
</evidence>
<evidence type="ECO:0000313" key="5">
    <source>
        <dbReference type="Proteomes" id="UP000321947"/>
    </source>
</evidence>
<evidence type="ECO:0000313" key="4">
    <source>
        <dbReference type="Proteomes" id="UP000321393"/>
    </source>
</evidence>
<evidence type="ECO:0000256" key="1">
    <source>
        <dbReference type="SAM" id="MobiDB-lite"/>
    </source>
</evidence>
<name>A0A5D3BW12_CUCMM</name>
<feature type="compositionally biased region" description="Low complexity" evidence="1">
    <location>
        <begin position="22"/>
        <end position="32"/>
    </location>
</feature>